<dbReference type="InterPro" id="IPR009057">
    <property type="entry name" value="Homeodomain-like_sf"/>
</dbReference>
<dbReference type="PANTHER" id="PTHR12374">
    <property type="entry name" value="TRANSCRIPTIONAL ADAPTOR 2 ADA2 -RELATED"/>
    <property type="match status" value="1"/>
</dbReference>
<dbReference type="Proteomes" id="UP000308549">
    <property type="component" value="Unassembled WGS sequence"/>
</dbReference>
<dbReference type="GO" id="GO:0003682">
    <property type="term" value="F:chromatin binding"/>
    <property type="evidence" value="ECO:0007669"/>
    <property type="project" value="TreeGrafter"/>
</dbReference>
<dbReference type="Gene3D" id="1.10.10.60">
    <property type="entry name" value="Homeodomain-like"/>
    <property type="match status" value="1"/>
</dbReference>
<keyword evidence="7 8" id="KW-0539">Nucleus</keyword>
<comment type="subcellular location">
    <subcellularLocation>
        <location evidence="1 8">Nucleus</location>
    </subcellularLocation>
</comment>
<evidence type="ECO:0000256" key="7">
    <source>
        <dbReference type="ARBA" id="ARBA00023242"/>
    </source>
</evidence>
<dbReference type="Gene3D" id="3.30.60.90">
    <property type="match status" value="1"/>
</dbReference>
<dbReference type="InterPro" id="IPR036388">
    <property type="entry name" value="WH-like_DNA-bd_sf"/>
</dbReference>
<dbReference type="InterPro" id="IPR001005">
    <property type="entry name" value="SANT/Myb"/>
</dbReference>
<dbReference type="InterPro" id="IPR017884">
    <property type="entry name" value="SANT_dom"/>
</dbReference>
<dbReference type="FunFam" id="3.30.60.90:FF:000008">
    <property type="entry name" value="Transcriptional adapter 2"/>
    <property type="match status" value="1"/>
</dbReference>
<dbReference type="Pfam" id="PF25299">
    <property type="entry name" value="ZZ_ADA2"/>
    <property type="match status" value="1"/>
</dbReference>
<feature type="compositionally biased region" description="Basic and acidic residues" evidence="10">
    <location>
        <begin position="153"/>
        <end position="168"/>
    </location>
</feature>
<feature type="domain" description="SWIRM" evidence="13">
    <location>
        <begin position="430"/>
        <end position="521"/>
    </location>
</feature>
<dbReference type="GO" id="GO:0070461">
    <property type="term" value="C:SAGA-type complex"/>
    <property type="evidence" value="ECO:0007669"/>
    <property type="project" value="TreeGrafter"/>
</dbReference>
<name>A0A4U0U811_9PEZI</name>
<dbReference type="SMART" id="SM00291">
    <property type="entry name" value="ZnF_ZZ"/>
    <property type="match status" value="1"/>
</dbReference>
<feature type="compositionally biased region" description="Polar residues" evidence="10">
    <location>
        <begin position="396"/>
        <end position="426"/>
    </location>
</feature>
<dbReference type="FunFam" id="1.10.10.10:FF:000087">
    <property type="entry name" value="Transcriptional adapter 2"/>
    <property type="match status" value="1"/>
</dbReference>
<feature type="domain" description="Myb-like" evidence="11">
    <location>
        <begin position="86"/>
        <end position="130"/>
    </location>
</feature>
<evidence type="ECO:0000259" key="12">
    <source>
        <dbReference type="PROSITE" id="PS50135"/>
    </source>
</evidence>
<feature type="region of interest" description="Disordered" evidence="10">
    <location>
        <begin position="362"/>
        <end position="429"/>
    </location>
</feature>
<dbReference type="Pfam" id="PF22941">
    <property type="entry name" value="TADA2A-like_3rd"/>
    <property type="match status" value="1"/>
</dbReference>
<dbReference type="PROSITE" id="PS50934">
    <property type="entry name" value="SWIRM"/>
    <property type="match status" value="1"/>
</dbReference>
<evidence type="ECO:0000256" key="9">
    <source>
        <dbReference type="PROSITE-ProRule" id="PRU00228"/>
    </source>
</evidence>
<dbReference type="GO" id="GO:0006357">
    <property type="term" value="P:regulation of transcription by RNA polymerase II"/>
    <property type="evidence" value="ECO:0007669"/>
    <property type="project" value="InterPro"/>
</dbReference>
<dbReference type="InterPro" id="IPR007526">
    <property type="entry name" value="SWIRM"/>
</dbReference>
<dbReference type="InterPro" id="IPR055141">
    <property type="entry name" value="TADA2A_B-like_dom"/>
</dbReference>
<proteinExistence type="predicted"/>
<dbReference type="AlphaFoldDB" id="A0A4U0U811"/>
<dbReference type="PROSITE" id="PS50090">
    <property type="entry name" value="MYB_LIKE"/>
    <property type="match status" value="1"/>
</dbReference>
<dbReference type="PROSITE" id="PS01357">
    <property type="entry name" value="ZF_ZZ_1"/>
    <property type="match status" value="1"/>
</dbReference>
<keyword evidence="6 8" id="KW-0804">Transcription</keyword>
<evidence type="ECO:0000256" key="5">
    <source>
        <dbReference type="ARBA" id="ARBA00023015"/>
    </source>
</evidence>
<evidence type="ECO:0000256" key="3">
    <source>
        <dbReference type="ARBA" id="ARBA00022771"/>
    </source>
</evidence>
<dbReference type="GO" id="GO:0003713">
    <property type="term" value="F:transcription coactivator activity"/>
    <property type="evidence" value="ECO:0007669"/>
    <property type="project" value="InterPro"/>
</dbReference>
<dbReference type="Gene3D" id="1.10.10.10">
    <property type="entry name" value="Winged helix-like DNA-binding domain superfamily/Winged helix DNA-binding domain"/>
    <property type="match status" value="1"/>
</dbReference>
<keyword evidence="16" id="KW-1185">Reference proteome</keyword>
<dbReference type="PANTHER" id="PTHR12374:SF20">
    <property type="entry name" value="TRANSCRIPTIONAL ADAPTER 2-ALPHA"/>
    <property type="match status" value="1"/>
</dbReference>
<reference evidence="15 16" key="1">
    <citation type="submission" date="2017-03" db="EMBL/GenBank/DDBJ databases">
        <title>Genomes of endolithic fungi from Antarctica.</title>
        <authorList>
            <person name="Coleine C."/>
            <person name="Masonjones S."/>
            <person name="Stajich J.E."/>
        </authorList>
    </citation>
    <scope>NUCLEOTIDE SEQUENCE [LARGE SCALE GENOMIC DNA]</scope>
    <source>
        <strain evidence="15 16">CCFEE 6315</strain>
    </source>
</reference>
<feature type="domain" description="ZZ-type" evidence="12">
    <location>
        <begin position="20"/>
        <end position="79"/>
    </location>
</feature>
<evidence type="ECO:0000313" key="15">
    <source>
        <dbReference type="EMBL" id="TKA31278.1"/>
    </source>
</evidence>
<dbReference type="Pfam" id="PF00249">
    <property type="entry name" value="Myb_DNA-binding"/>
    <property type="match status" value="1"/>
</dbReference>
<keyword evidence="3 9" id="KW-0863">Zinc-finger</keyword>
<dbReference type="SMART" id="SM00717">
    <property type="entry name" value="SANT"/>
    <property type="match status" value="1"/>
</dbReference>
<comment type="caution">
    <text evidence="15">The sequence shown here is derived from an EMBL/GenBank/DDBJ whole genome shotgun (WGS) entry which is preliminary data.</text>
</comment>
<evidence type="ECO:0000259" key="13">
    <source>
        <dbReference type="PROSITE" id="PS50934"/>
    </source>
</evidence>
<evidence type="ECO:0000256" key="6">
    <source>
        <dbReference type="ARBA" id="ARBA00023163"/>
    </source>
</evidence>
<protein>
    <recommendedName>
        <fullName evidence="8">Transcriptional adapter 2</fullName>
    </recommendedName>
</protein>
<dbReference type="SUPFAM" id="SSF57850">
    <property type="entry name" value="RING/U-box"/>
    <property type="match status" value="1"/>
</dbReference>
<feature type="compositionally biased region" description="Polar residues" evidence="10">
    <location>
        <begin position="367"/>
        <end position="386"/>
    </location>
</feature>
<feature type="domain" description="SANT" evidence="14">
    <location>
        <begin position="81"/>
        <end position="134"/>
    </location>
</feature>
<dbReference type="PIRSF" id="PIRSF025024">
    <property type="entry name" value="Transcriptional_adaptor_2"/>
    <property type="match status" value="1"/>
</dbReference>
<dbReference type="Pfam" id="PF04433">
    <property type="entry name" value="SWIRM"/>
    <property type="match status" value="1"/>
</dbReference>
<dbReference type="PROSITE" id="PS50135">
    <property type="entry name" value="ZF_ZZ_2"/>
    <property type="match status" value="1"/>
</dbReference>
<dbReference type="SUPFAM" id="SSF46689">
    <property type="entry name" value="Homeodomain-like"/>
    <property type="match status" value="2"/>
</dbReference>
<keyword evidence="2" id="KW-0479">Metal-binding</keyword>
<accession>A0A4U0U811</accession>
<dbReference type="GO" id="GO:0005634">
    <property type="term" value="C:nucleus"/>
    <property type="evidence" value="ECO:0007669"/>
    <property type="project" value="UniProtKB-SubCell"/>
</dbReference>
<evidence type="ECO:0000256" key="10">
    <source>
        <dbReference type="SAM" id="MobiDB-lite"/>
    </source>
</evidence>
<dbReference type="InterPro" id="IPR016827">
    <property type="entry name" value="Ada2/TADA2"/>
</dbReference>
<evidence type="ECO:0000259" key="14">
    <source>
        <dbReference type="PROSITE" id="PS51293"/>
    </source>
</evidence>
<dbReference type="InterPro" id="IPR043145">
    <property type="entry name" value="Znf_ZZ_sf"/>
</dbReference>
<keyword evidence="5 8" id="KW-0805">Transcription regulation</keyword>
<organism evidence="15 16">
    <name type="scientific">Salinomyces thailandicus</name>
    <dbReference type="NCBI Taxonomy" id="706561"/>
    <lineage>
        <taxon>Eukaryota</taxon>
        <taxon>Fungi</taxon>
        <taxon>Dikarya</taxon>
        <taxon>Ascomycota</taxon>
        <taxon>Pezizomycotina</taxon>
        <taxon>Dothideomycetes</taxon>
        <taxon>Dothideomycetidae</taxon>
        <taxon>Mycosphaerellales</taxon>
        <taxon>Teratosphaeriaceae</taxon>
        <taxon>Salinomyces</taxon>
    </lineage>
</organism>
<evidence type="ECO:0000313" key="16">
    <source>
        <dbReference type="Proteomes" id="UP000308549"/>
    </source>
</evidence>
<evidence type="ECO:0000256" key="1">
    <source>
        <dbReference type="ARBA" id="ARBA00004123"/>
    </source>
</evidence>
<dbReference type="InterPro" id="IPR000433">
    <property type="entry name" value="Znf_ZZ"/>
</dbReference>
<dbReference type="GO" id="GO:0008270">
    <property type="term" value="F:zinc ion binding"/>
    <property type="evidence" value="ECO:0007669"/>
    <property type="project" value="UniProtKB-KW"/>
</dbReference>
<evidence type="ECO:0000256" key="8">
    <source>
        <dbReference type="PIRNR" id="PIRNR025024"/>
    </source>
</evidence>
<evidence type="ECO:0000259" key="11">
    <source>
        <dbReference type="PROSITE" id="PS50090"/>
    </source>
</evidence>
<dbReference type="InterPro" id="IPR041983">
    <property type="entry name" value="ADA2-like_ZZ"/>
</dbReference>
<sequence>MGLITKAKGAPRDASGAGGGVKYICNVCSNDITSTVRIRCGSKQCAEYDLCVPCFAQGKQNLHHDSRTHPYQVIEPHSIPIYDEGWGADEELLLLEGAEQYGLGSWADVADHIGGYREKDEVRNHYIQTYVDAPRFPLPERASPTDTRLSDSVPREEFQTRKRKRVEERKEAIAATATNTSTPGKPTSSVPSCHEVAGFMPGRLEFESEYFNEAEEAVQHMQFSPDEGMKENRDGFEPETELKMVVMDIYNGRLTQRTDRKRVIFNHRLLDYRKNMAIDKKRTKEQRDLHNKLKPFARIMSHPDFVTFSEDLEKEQNLRQAITQLQEWRKMRISTLSAGEKYEGEKATRLARNTQALGAFDRLPNGISRSNKPTAPPETSSAVTEYTTKDLPVRLPSTTSPNGSLQPSQQQSTPVFETSPNKSNLPTVPIIPGTAPAKWDEESALDWHLLDPTERDLCSKCRLQPKPYLAIKNAIFAEAMKSEGKLKKKNVREISRIDTTKGGRIFEFMCEMGWLGNAAKS</sequence>
<evidence type="ECO:0000256" key="4">
    <source>
        <dbReference type="ARBA" id="ARBA00022833"/>
    </source>
</evidence>
<evidence type="ECO:0000256" key="2">
    <source>
        <dbReference type="ARBA" id="ARBA00022723"/>
    </source>
</evidence>
<dbReference type="OrthoDB" id="270417at2759"/>
<dbReference type="GO" id="GO:0006338">
    <property type="term" value="P:chromatin remodeling"/>
    <property type="evidence" value="ECO:0007669"/>
    <property type="project" value="TreeGrafter"/>
</dbReference>
<dbReference type="CDD" id="cd02335">
    <property type="entry name" value="ZZ_ADA2"/>
    <property type="match status" value="1"/>
</dbReference>
<gene>
    <name evidence="15" type="ORF">B0A50_02123</name>
</gene>
<feature type="region of interest" description="Disordered" evidence="10">
    <location>
        <begin position="137"/>
        <end position="168"/>
    </location>
</feature>
<dbReference type="PROSITE" id="PS51293">
    <property type="entry name" value="SANT"/>
    <property type="match status" value="1"/>
</dbReference>
<dbReference type="EMBL" id="NAJL01000008">
    <property type="protein sequence ID" value="TKA31278.1"/>
    <property type="molecule type" value="Genomic_DNA"/>
</dbReference>
<keyword evidence="4" id="KW-0862">Zinc</keyword>